<protein>
    <submittedName>
        <fullName evidence="4">Isomerase</fullName>
        <ecNumber evidence="4">5.1.-.-</ecNumber>
    </submittedName>
</protein>
<keyword evidence="2 4" id="KW-0413">Isomerase</keyword>
<reference evidence="4 5" key="1">
    <citation type="journal article" date="2016" name="Biochim. Biophys. Acta">
        <title>Characterization of red-shifted phycobilisomes isolated from the chlorophyll f-containing cyanobacterium Halomicronema hongdechloris.</title>
        <authorList>
            <person name="Li Y."/>
            <person name="Lin Y."/>
            <person name="Garvey C.J."/>
            <person name="Birch D."/>
            <person name="Corkery R.W."/>
            <person name="Loughlin P.C."/>
            <person name="Scheer H."/>
            <person name="Willows R.D."/>
            <person name="Chen M."/>
        </authorList>
    </citation>
    <scope>NUCLEOTIDE SEQUENCE [LARGE SCALE GENOMIC DNA]</scope>
    <source>
        <strain evidence="4 5">C2206</strain>
    </source>
</reference>
<dbReference type="GO" id="GO:0016853">
    <property type="term" value="F:isomerase activity"/>
    <property type="evidence" value="ECO:0007669"/>
    <property type="project" value="UniProtKB-KW"/>
</dbReference>
<organism evidence="4 5">
    <name type="scientific">Halomicronema hongdechloris C2206</name>
    <dbReference type="NCBI Taxonomy" id="1641165"/>
    <lineage>
        <taxon>Bacteria</taxon>
        <taxon>Bacillati</taxon>
        <taxon>Cyanobacteriota</taxon>
        <taxon>Cyanophyceae</taxon>
        <taxon>Nodosilineales</taxon>
        <taxon>Nodosilineaceae</taxon>
        <taxon>Halomicronema</taxon>
    </lineage>
</organism>
<dbReference type="Pfam" id="PF02567">
    <property type="entry name" value="PhzC-PhzF"/>
    <property type="match status" value="1"/>
</dbReference>
<feature type="active site" evidence="3">
    <location>
        <position position="46"/>
    </location>
</feature>
<dbReference type="PANTHER" id="PTHR13774">
    <property type="entry name" value="PHENAZINE BIOSYNTHESIS PROTEIN"/>
    <property type="match status" value="1"/>
</dbReference>
<evidence type="ECO:0000256" key="2">
    <source>
        <dbReference type="ARBA" id="ARBA00023235"/>
    </source>
</evidence>
<evidence type="ECO:0000256" key="3">
    <source>
        <dbReference type="PIRSR" id="PIRSR016184-1"/>
    </source>
</evidence>
<dbReference type="GO" id="GO:0005737">
    <property type="term" value="C:cytoplasm"/>
    <property type="evidence" value="ECO:0007669"/>
    <property type="project" value="TreeGrafter"/>
</dbReference>
<dbReference type="InterPro" id="IPR003719">
    <property type="entry name" value="Phenazine_PhzF-like"/>
</dbReference>
<comment type="similarity">
    <text evidence="1">Belongs to the PhzF family.</text>
</comment>
<dbReference type="Proteomes" id="UP000191901">
    <property type="component" value="Chromosome"/>
</dbReference>
<dbReference type="KEGG" id="hhg:XM38_014810"/>
<dbReference type="EC" id="5.1.-.-" evidence="4"/>
<dbReference type="AlphaFoldDB" id="A0A1Z3HJQ0"/>
<dbReference type="STRING" id="1641165.XM38_07825"/>
<dbReference type="Gene3D" id="3.10.310.10">
    <property type="entry name" value="Diaminopimelate Epimerase, Chain A, domain 1"/>
    <property type="match status" value="2"/>
</dbReference>
<name>A0A1Z3HJQ0_9CYAN</name>
<proteinExistence type="inferred from homology"/>
<evidence type="ECO:0000313" key="4">
    <source>
        <dbReference type="EMBL" id="ASC70542.1"/>
    </source>
</evidence>
<dbReference type="NCBIfam" id="TIGR00654">
    <property type="entry name" value="PhzF_family"/>
    <property type="match status" value="1"/>
</dbReference>
<evidence type="ECO:0000313" key="5">
    <source>
        <dbReference type="Proteomes" id="UP000191901"/>
    </source>
</evidence>
<evidence type="ECO:0000256" key="1">
    <source>
        <dbReference type="ARBA" id="ARBA00008270"/>
    </source>
</evidence>
<dbReference type="SUPFAM" id="SSF54506">
    <property type="entry name" value="Diaminopimelate epimerase-like"/>
    <property type="match status" value="1"/>
</dbReference>
<dbReference type="EMBL" id="CP021983">
    <property type="protein sequence ID" value="ASC70542.1"/>
    <property type="molecule type" value="Genomic_DNA"/>
</dbReference>
<dbReference type="PANTHER" id="PTHR13774:SF17">
    <property type="entry name" value="PHENAZINE BIOSYNTHESIS-LIKE DOMAIN-CONTAINING PROTEIN"/>
    <property type="match status" value="1"/>
</dbReference>
<keyword evidence="5" id="KW-1185">Reference proteome</keyword>
<dbReference type="RefSeq" id="WP_080807351.1">
    <property type="nucleotide sequence ID" value="NZ_CP021983.2"/>
</dbReference>
<dbReference type="PIRSF" id="PIRSF016184">
    <property type="entry name" value="PhzC_PhzF"/>
    <property type="match status" value="1"/>
</dbReference>
<sequence>MAYPISQVDAFTDKPFRGNPAAVCVLAEAAEVDWMQAVAAEMNLSETAFLHPVADGFQLRWFTPAAEVALCGHATLASAHVLWSEGHLAPNREARFHTRSGLLTATQAGSWISLNFPAQPSEAIELPAPLRQALHLDEVTPRYGGQTPTNYLIELPQAEQVRSLQPDYALLKTLPRQGVIVTSQADAQPYDFISRYFAPKVGIDEDPVTGSAHCTLGPYWQGQLQKSALLAYQASARGGVLKLRCQEVTAVSMDHPARVEISGKAVTVLHGQLL</sequence>
<accession>A0A1Z3HJQ0</accession>
<gene>
    <name evidence="4" type="ORF">XM38_014810</name>
</gene>
<dbReference type="OrthoDB" id="9788221at2"/>